<proteinExistence type="predicted"/>
<reference evidence="2 3" key="1">
    <citation type="submission" date="2024-03" db="EMBL/GenBank/DDBJ databases">
        <title>Aureococcus anophagefferens CCMP1851 and Kratosvirus quantuckense: Draft genome of a second virus-susceptible host strain in the model system.</title>
        <authorList>
            <person name="Chase E."/>
            <person name="Truchon A.R."/>
            <person name="Schepens W."/>
            <person name="Wilhelm S.W."/>
        </authorList>
    </citation>
    <scope>NUCLEOTIDE SEQUENCE [LARGE SCALE GENOMIC DNA]</scope>
    <source>
        <strain evidence="2 3">CCMP1851</strain>
    </source>
</reference>
<evidence type="ECO:0000313" key="3">
    <source>
        <dbReference type="Proteomes" id="UP001363151"/>
    </source>
</evidence>
<name>A0ABR1FPK9_AURAN</name>
<accession>A0ABR1FPK9</accession>
<sequence length="351" mass="38543">MSEQHALCIDATRVAPAHLKSRGNQVDRMMDQLGKAVINWTEVLALVEPTAAITPTTTHFENKTIGWIEEYEQKIKDLDESFRGSNVFSMEVGHDALKMLDTNEKVFVEETKIFEKNAHLCVVFEFPEKINTPQEILQNALSIGGVGNLSACAEWEHPCSTRRRSECLAWDAEEYEVDEQNDLFMSEFLGVAGGAGHGHARKTDVANASSGYARSLVGVSQPPTIYVDESNALRGPSATTTTSTRRRRRRVRGALLPLGSRDDATGAGQTTRRPRARGARARDDVSHADIAPGSHVNAFEGLPRVPNAFEERQPSVSTQNRTADCVLGVDAVVVARAFASRRNFVARPETA</sequence>
<organism evidence="2 3">
    <name type="scientific">Aureococcus anophagefferens</name>
    <name type="common">Harmful bloom alga</name>
    <dbReference type="NCBI Taxonomy" id="44056"/>
    <lineage>
        <taxon>Eukaryota</taxon>
        <taxon>Sar</taxon>
        <taxon>Stramenopiles</taxon>
        <taxon>Ochrophyta</taxon>
        <taxon>Pelagophyceae</taxon>
        <taxon>Pelagomonadales</taxon>
        <taxon>Pelagomonadaceae</taxon>
        <taxon>Aureococcus</taxon>
    </lineage>
</organism>
<protein>
    <submittedName>
        <fullName evidence="2">Uncharacterized protein</fullName>
    </submittedName>
</protein>
<evidence type="ECO:0000313" key="2">
    <source>
        <dbReference type="EMBL" id="KAK7235135.1"/>
    </source>
</evidence>
<feature type="region of interest" description="Disordered" evidence="1">
    <location>
        <begin position="229"/>
        <end position="283"/>
    </location>
</feature>
<comment type="caution">
    <text evidence="2">The sequence shown here is derived from an EMBL/GenBank/DDBJ whole genome shotgun (WGS) entry which is preliminary data.</text>
</comment>
<dbReference type="Proteomes" id="UP001363151">
    <property type="component" value="Unassembled WGS sequence"/>
</dbReference>
<keyword evidence="3" id="KW-1185">Reference proteome</keyword>
<dbReference type="EMBL" id="JBBJCI010000297">
    <property type="protein sequence ID" value="KAK7235135.1"/>
    <property type="molecule type" value="Genomic_DNA"/>
</dbReference>
<evidence type="ECO:0000256" key="1">
    <source>
        <dbReference type="SAM" id="MobiDB-lite"/>
    </source>
</evidence>
<gene>
    <name evidence="2" type="ORF">SO694_00143049</name>
</gene>